<dbReference type="Proteomes" id="UP000549913">
    <property type="component" value="Unassembled WGS sequence"/>
</dbReference>
<keyword evidence="1" id="KW-1133">Transmembrane helix</keyword>
<protein>
    <submittedName>
        <fullName evidence="2">Uncharacterized protein</fullName>
    </submittedName>
</protein>
<comment type="caution">
    <text evidence="2">The sequence shown here is derived from an EMBL/GenBank/DDBJ whole genome shotgun (WGS) entry which is preliminary data.</text>
</comment>
<evidence type="ECO:0000256" key="1">
    <source>
        <dbReference type="SAM" id="Phobius"/>
    </source>
</evidence>
<sequence length="37" mass="3687">MLSQHLPGEAVVGAAAVVIAVGLFLTATTARRLGAKP</sequence>
<evidence type="ECO:0000313" key="3">
    <source>
        <dbReference type="Proteomes" id="UP000549913"/>
    </source>
</evidence>
<proteinExistence type="predicted"/>
<gene>
    <name evidence="2" type="ORF">BJ984_003274</name>
</gene>
<accession>A0A852ST35</accession>
<feature type="transmembrane region" description="Helical" evidence="1">
    <location>
        <begin position="12"/>
        <end position="30"/>
    </location>
</feature>
<keyword evidence="1" id="KW-0472">Membrane</keyword>
<dbReference type="EMBL" id="JACCBM010000001">
    <property type="protein sequence ID" value="NYD72116.1"/>
    <property type="molecule type" value="Genomic_DNA"/>
</dbReference>
<keyword evidence="3" id="KW-1185">Reference proteome</keyword>
<reference evidence="2 3" key="1">
    <citation type="submission" date="2020-07" db="EMBL/GenBank/DDBJ databases">
        <title>Sequencing the genomes of 1000 actinobacteria strains.</title>
        <authorList>
            <person name="Klenk H.-P."/>
        </authorList>
    </citation>
    <scope>NUCLEOTIDE SEQUENCE [LARGE SCALE GENOMIC DNA]</scope>
    <source>
        <strain evidence="2 3">DSM 26474</strain>
    </source>
</reference>
<dbReference type="AlphaFoldDB" id="A0A852ST35"/>
<keyword evidence="1" id="KW-0812">Transmembrane</keyword>
<evidence type="ECO:0000313" key="2">
    <source>
        <dbReference type="EMBL" id="NYD72116.1"/>
    </source>
</evidence>
<organism evidence="2 3">
    <name type="scientific">Herbiconiux flava</name>
    <dbReference type="NCBI Taxonomy" id="881268"/>
    <lineage>
        <taxon>Bacteria</taxon>
        <taxon>Bacillati</taxon>
        <taxon>Actinomycetota</taxon>
        <taxon>Actinomycetes</taxon>
        <taxon>Micrococcales</taxon>
        <taxon>Microbacteriaceae</taxon>
        <taxon>Herbiconiux</taxon>
    </lineage>
</organism>
<name>A0A852ST35_9MICO</name>